<keyword evidence="6" id="KW-1185">Reference proteome</keyword>
<evidence type="ECO:0000256" key="2">
    <source>
        <dbReference type="ARBA" id="ARBA00023125"/>
    </source>
</evidence>
<dbReference type="InterPro" id="IPR044068">
    <property type="entry name" value="CB"/>
</dbReference>
<evidence type="ECO:0000313" key="6">
    <source>
        <dbReference type="Proteomes" id="UP001216907"/>
    </source>
</evidence>
<dbReference type="EMBL" id="JARRAG010000005">
    <property type="protein sequence ID" value="MDG3008315.1"/>
    <property type="molecule type" value="Genomic_DNA"/>
</dbReference>
<name>A0ABT6FL68_9BACT</name>
<evidence type="ECO:0000256" key="3">
    <source>
        <dbReference type="PROSITE-ProRule" id="PRU01248"/>
    </source>
</evidence>
<feature type="domain" description="Core-binding (CB)" evidence="4">
    <location>
        <begin position="25"/>
        <end position="104"/>
    </location>
</feature>
<evidence type="ECO:0000256" key="1">
    <source>
        <dbReference type="ARBA" id="ARBA00022908"/>
    </source>
</evidence>
<gene>
    <name evidence="5" type="ORF">PZE19_31490</name>
</gene>
<dbReference type="Gene3D" id="1.10.150.130">
    <property type="match status" value="1"/>
</dbReference>
<dbReference type="RefSeq" id="WP_277864640.1">
    <property type="nucleotide sequence ID" value="NZ_JARRAG010000005.1"/>
</dbReference>
<dbReference type="Proteomes" id="UP001216907">
    <property type="component" value="Unassembled WGS sequence"/>
</dbReference>
<dbReference type="SUPFAM" id="SSF47823">
    <property type="entry name" value="lambda integrase-like, N-terminal domain"/>
    <property type="match status" value="1"/>
</dbReference>
<dbReference type="PROSITE" id="PS51900">
    <property type="entry name" value="CB"/>
    <property type="match status" value="1"/>
</dbReference>
<organism evidence="5 6">
    <name type="scientific">Paludisphaera mucosa</name>
    <dbReference type="NCBI Taxonomy" id="3030827"/>
    <lineage>
        <taxon>Bacteria</taxon>
        <taxon>Pseudomonadati</taxon>
        <taxon>Planctomycetota</taxon>
        <taxon>Planctomycetia</taxon>
        <taxon>Isosphaerales</taxon>
        <taxon>Isosphaeraceae</taxon>
        <taxon>Paludisphaera</taxon>
    </lineage>
</organism>
<dbReference type="Pfam" id="PF13495">
    <property type="entry name" value="Phage_int_SAM_4"/>
    <property type="match status" value="1"/>
</dbReference>
<evidence type="ECO:0000259" key="4">
    <source>
        <dbReference type="PROSITE" id="PS51900"/>
    </source>
</evidence>
<dbReference type="InterPro" id="IPR010998">
    <property type="entry name" value="Integrase_recombinase_N"/>
</dbReference>
<keyword evidence="2 3" id="KW-0238">DNA-binding</keyword>
<reference evidence="5 6" key="1">
    <citation type="submission" date="2023-03" db="EMBL/GenBank/DDBJ databases">
        <title>Paludisphaera mucosa sp. nov. a novel planctomycete from northern fen.</title>
        <authorList>
            <person name="Ivanova A."/>
        </authorList>
    </citation>
    <scope>NUCLEOTIDE SEQUENCE [LARGE SCALE GENOMIC DNA]</scope>
    <source>
        <strain evidence="5 6">Pla2</strain>
    </source>
</reference>
<keyword evidence="1" id="KW-0229">DNA integration</keyword>
<comment type="caution">
    <text evidence="5">The sequence shown here is derived from an EMBL/GenBank/DDBJ whole genome shotgun (WGS) entry which is preliminary data.</text>
</comment>
<evidence type="ECO:0000313" key="5">
    <source>
        <dbReference type="EMBL" id="MDG3008315.1"/>
    </source>
</evidence>
<proteinExistence type="predicted"/>
<dbReference type="InterPro" id="IPR004107">
    <property type="entry name" value="Integrase_SAM-like_N"/>
</dbReference>
<accession>A0ABT6FL68</accession>
<sequence>MMCDLARADNRRIVLPALIAQEGDRAGRRFVEFFTAQIRNKNTRAAYAHATAQFLRWCEERRLTLQTIEPVAVAAYIEQLSELREAPTVKQHLAAIKMLLDWMVTGQVIPTNPAASVRGRMALRFC</sequence>
<protein>
    <submittedName>
        <fullName evidence="5">Phage integrase N-terminal SAM-like domain-containing protein</fullName>
    </submittedName>
</protein>